<feature type="region of interest" description="Disordered" evidence="1">
    <location>
        <begin position="136"/>
        <end position="170"/>
    </location>
</feature>
<feature type="compositionally biased region" description="Polar residues" evidence="1">
    <location>
        <begin position="142"/>
        <end position="151"/>
    </location>
</feature>
<dbReference type="Proteomes" id="UP000811619">
    <property type="component" value="Unassembled WGS sequence"/>
</dbReference>
<dbReference type="AlphaFoldDB" id="A0A8K0J083"/>
<feature type="region of interest" description="Disordered" evidence="1">
    <location>
        <begin position="445"/>
        <end position="528"/>
    </location>
</feature>
<feature type="compositionally biased region" description="Basic and acidic residues" evidence="1">
    <location>
        <begin position="582"/>
        <end position="592"/>
    </location>
</feature>
<reference evidence="2" key="1">
    <citation type="journal article" date="2020" name="bioRxiv">
        <title>Whole genome comparisons of ergot fungi reveals the divergence and evolution of species within the genus Claviceps are the result of varying mechanisms driving genome evolution and host range expansion.</title>
        <authorList>
            <person name="Wyka S.A."/>
            <person name="Mondo S.J."/>
            <person name="Liu M."/>
            <person name="Dettman J."/>
            <person name="Nalam V."/>
            <person name="Broders K.D."/>
        </authorList>
    </citation>
    <scope>NUCLEOTIDE SEQUENCE</scope>
    <source>
        <strain evidence="2">CCC 489</strain>
    </source>
</reference>
<sequence>MGLLRFLNRRQVDDRKSDRSFSLQNGRAVLKSPVTSKRTPSQVKSYRASPIKKKEAYSEETGARSSYVPSVGSSAVSLPRAQGHVDILDARGGIRPYDFRSRVHAAGIRDYGEDVAERNMGENGVDVQSPAAREFYERKASRSTQSPSTARLGQEADQPSLGGSTYGGSEEDDVSFVENWTLKRPLSTFSLESRQGMGGRVTGRSVVSPVSPALLQRRSIQALPIPRQSHPSRSAAISRDANRPQITSAGRSVAGTGLNGSNDTRQSRHSPSHSESRSISPPCIPRYRPRSGLSAPREEDNSRMAGNQRGAEYRECRSGRAALATGPHSSAGIARAQFNLSREDLRSSCLDQPYSGGGESEFGSGPPPVIHARAAKPRPVTVAPPIDYPDWQNAVRRAVEETLAQLPVSVDWKALLEMTQNGLNLDEDVARNVPLRRLSLWQGSLTHSSTTPTTTDFSDNSSSIAGYPGSRYTMATSTDSLLRPERCSKAGSGHYGAVDDKGPVGGDDYQHSPAAAAVDEDHGPESSQICSDEVRLHAGAVRNAEHTGSPRSTHADVDSFTGKRQQQQQQQEAEEAEEAEEEAAKHDEEGSLIHDGSLSDLSVHLPGLVTETSLDACAICSVLSTLHGNPVPSTYCNHSSPMSRKQRLQALGYDYESDESDVGAGKAAPTKGSSKATKRLTLTSGVGGGLRRLKLVDGRIDESSEEERAGSQRRQGLGRKPNLGAQLPVAMSTT</sequence>
<accession>A0A8K0J083</accession>
<feature type="compositionally biased region" description="Low complexity" evidence="1">
    <location>
        <begin position="445"/>
        <end position="463"/>
    </location>
</feature>
<feature type="compositionally biased region" description="Basic and acidic residues" evidence="1">
    <location>
        <begin position="697"/>
        <end position="710"/>
    </location>
</feature>
<organism evidence="2 3">
    <name type="scientific">Claviceps africana</name>
    <dbReference type="NCBI Taxonomy" id="83212"/>
    <lineage>
        <taxon>Eukaryota</taxon>
        <taxon>Fungi</taxon>
        <taxon>Dikarya</taxon>
        <taxon>Ascomycota</taxon>
        <taxon>Pezizomycotina</taxon>
        <taxon>Sordariomycetes</taxon>
        <taxon>Hypocreomycetidae</taxon>
        <taxon>Hypocreales</taxon>
        <taxon>Clavicipitaceae</taxon>
        <taxon>Claviceps</taxon>
    </lineage>
</organism>
<gene>
    <name evidence="2" type="ORF">E4U42_008105</name>
</gene>
<feature type="region of interest" description="Disordered" evidence="1">
    <location>
        <begin position="219"/>
        <end position="313"/>
    </location>
</feature>
<feature type="region of interest" description="Disordered" evidence="1">
    <location>
        <begin position="542"/>
        <end position="594"/>
    </location>
</feature>
<name>A0A8K0J083_9HYPO</name>
<dbReference type="OrthoDB" id="5325276at2759"/>
<keyword evidence="3" id="KW-1185">Reference proteome</keyword>
<feature type="compositionally biased region" description="Acidic residues" evidence="1">
    <location>
        <begin position="572"/>
        <end position="581"/>
    </location>
</feature>
<protein>
    <submittedName>
        <fullName evidence="2">Uncharacterized protein</fullName>
    </submittedName>
</protein>
<evidence type="ECO:0000256" key="1">
    <source>
        <dbReference type="SAM" id="MobiDB-lite"/>
    </source>
</evidence>
<dbReference type="EMBL" id="SRPY01000993">
    <property type="protein sequence ID" value="KAG5915360.1"/>
    <property type="molecule type" value="Genomic_DNA"/>
</dbReference>
<evidence type="ECO:0000313" key="2">
    <source>
        <dbReference type="EMBL" id="KAG5915360.1"/>
    </source>
</evidence>
<comment type="caution">
    <text evidence="2">The sequence shown here is derived from an EMBL/GenBank/DDBJ whole genome shotgun (WGS) entry which is preliminary data.</text>
</comment>
<proteinExistence type="predicted"/>
<evidence type="ECO:0000313" key="3">
    <source>
        <dbReference type="Proteomes" id="UP000811619"/>
    </source>
</evidence>
<feature type="region of interest" description="Disordered" evidence="1">
    <location>
        <begin position="697"/>
        <end position="734"/>
    </location>
</feature>